<feature type="region of interest" description="Disordered" evidence="2">
    <location>
        <begin position="1354"/>
        <end position="1400"/>
    </location>
</feature>
<feature type="non-terminal residue" evidence="3">
    <location>
        <position position="1"/>
    </location>
</feature>
<feature type="region of interest" description="Disordered" evidence="2">
    <location>
        <begin position="1"/>
        <end position="67"/>
    </location>
</feature>
<reference evidence="3 4" key="1">
    <citation type="submission" date="2024-02" db="EMBL/GenBank/DDBJ databases">
        <authorList>
            <person name="Chen Y."/>
            <person name="Shah S."/>
            <person name="Dougan E. K."/>
            <person name="Thang M."/>
            <person name="Chan C."/>
        </authorList>
    </citation>
    <scope>NUCLEOTIDE SEQUENCE [LARGE SCALE GENOMIC DNA]</scope>
</reference>
<feature type="region of interest" description="Disordered" evidence="2">
    <location>
        <begin position="1147"/>
        <end position="1166"/>
    </location>
</feature>
<evidence type="ECO:0000313" key="3">
    <source>
        <dbReference type="EMBL" id="CAK9015447.1"/>
    </source>
</evidence>
<feature type="compositionally biased region" description="Basic residues" evidence="2">
    <location>
        <begin position="1"/>
        <end position="12"/>
    </location>
</feature>
<evidence type="ECO:0000256" key="2">
    <source>
        <dbReference type="SAM" id="MobiDB-lite"/>
    </source>
</evidence>
<evidence type="ECO:0000256" key="1">
    <source>
        <dbReference type="SAM" id="Coils"/>
    </source>
</evidence>
<organism evidence="3 4">
    <name type="scientific">Durusdinium trenchii</name>
    <dbReference type="NCBI Taxonomy" id="1381693"/>
    <lineage>
        <taxon>Eukaryota</taxon>
        <taxon>Sar</taxon>
        <taxon>Alveolata</taxon>
        <taxon>Dinophyceae</taxon>
        <taxon>Suessiales</taxon>
        <taxon>Symbiodiniaceae</taxon>
        <taxon>Durusdinium</taxon>
    </lineage>
</organism>
<protein>
    <submittedName>
        <fullName evidence="3">Neurofilament heavy polypeptide (NF-H) (200 kDa neurofilament protein) (Neurofilament triplet H protein)</fullName>
    </submittedName>
</protein>
<sequence>RRAASVPQKRHSLPNAPSDSEDEVTLEPESLKPAARKKHSSRTSSKKTLQSEVRNDDSGDEKRRLLEEAAEKLEAKVSMTEAALADAEEKLTHALAETRASAKAKELAEAQAVDALAEAKVMAHAKEEAEAHAQASSDARAQAEARLATAIAEVRAAAEAREAAEAQSMAAMAEVKAFASAKDHAEAQAAAALAEAKALAKAKEGAEVQRQVALEEARASSEAKAAAEARASSVAAQAEVAVHARQAAEAKIKATSEALALAEQRLSVAVAAAGEAKATAEAWASEATEASKKAKLKDAAHQRLASICTEAQPRWLAQRLQSCGYNVLRWAFEHLVKNAIELRGEQRLGPAVASQAQSLHHENQLLLDSMRQQHEERLRQMASEHEQLLQRVADSITRELQLVSGLAEQRRLREAFAVWRWAPVRSQGARRILRVLKRHLQRRHLQIWRRQAEADLVSYLQVQIDCFESFASKRNALCWRVMRRSGGYWTAEQQDLTSLAVMAAWRGQVEEGRRCEAARSLACQKLIDVGFGLLRRHLWSPWLAWQQAEQRSLTMAMRQVEESHFRKEAAQLKQELEAMHLQASLQRDTFAAECSSLRNGRRLLEESSEAKALACASQRWISLGTSLRRAALQALLRPMRWAQAESARNQAARGSWRRLVQMVLAENPWRLRSCATHVALEKLQARRQQSVELIRQRRPMARLVAFALALRQREARRLASQAERCLRDLSTAWRRLGRLTQLAQRGLQRRGLHRLRTHTTGAWAAERQRERWEALLQGWNTTSALQNAGEAQKKTAAQFLLHMLSVHERCSCRAALQRWHGAAQLMHLEASHQPERMRLGLSILATLVSNKLQGSLSQAISQWRILRWQHMVRSLDDSVARDHRRMLAESEVLRSQLVQSRDEAQKALQSQQEAEAMMDAVKRDCLAQEAQIVDLERAKRSTHWLCEQWRERRGQAEMNRLCSHLHQVRTLEQRVLLSAWRSVCDAQAATQEQRTSAAHFLLHLLAAKERRARQRALQCWRGSAMATAVEASAQCRLMAHGETQRELRVCHGVSILSNMVRLRLQQALLGHWRVLRWQAMVRSLDSSFARDQRRMLAEADALRAQLVQSHDEALELRALQLSEAERSNRTRQEAEAIVEAVKRERASQATKMADLENDKSSSKQQCEKLQEQLEQALADVTQLDAEKRSAMKEISTLHSELQDAERAREDLVQAEMQRERALQEQVQAVQQRALKREAELKDAAQMSDQAQQQKILELHRSMELQTSMAEDQEKNIRHLQDLLKEQGEQLARERSDHQRGLNALRASASLSESKTSLLQEQVVALRQQLQREHQELMASERAWSSDRAALLSAVSSPVLPPSGKRAARRKPSPSSSPKPGGARCPWHGPGGSKKLAPALM</sequence>
<accession>A0ABP0JLX8</accession>
<feature type="coiled-coil region" evidence="1">
    <location>
        <begin position="126"/>
        <end position="202"/>
    </location>
</feature>
<feature type="compositionally biased region" description="Basic and acidic residues" evidence="2">
    <location>
        <begin position="1153"/>
        <end position="1166"/>
    </location>
</feature>
<feature type="compositionally biased region" description="Low complexity" evidence="2">
    <location>
        <begin position="1372"/>
        <end position="1383"/>
    </location>
</feature>
<feature type="compositionally biased region" description="Basic residues" evidence="2">
    <location>
        <begin position="34"/>
        <end position="45"/>
    </location>
</feature>
<keyword evidence="1" id="KW-0175">Coiled coil</keyword>
<feature type="coiled-coil region" evidence="1">
    <location>
        <begin position="894"/>
        <end position="938"/>
    </location>
</feature>
<evidence type="ECO:0000313" key="4">
    <source>
        <dbReference type="Proteomes" id="UP001642464"/>
    </source>
</evidence>
<keyword evidence="4" id="KW-1185">Reference proteome</keyword>
<dbReference type="EMBL" id="CAXAMM010007803">
    <property type="protein sequence ID" value="CAK9015447.1"/>
    <property type="molecule type" value="Genomic_DNA"/>
</dbReference>
<name>A0ABP0JLX8_9DINO</name>
<feature type="coiled-coil region" evidence="1">
    <location>
        <begin position="1269"/>
        <end position="1296"/>
    </location>
</feature>
<feature type="compositionally biased region" description="Low complexity" evidence="2">
    <location>
        <begin position="1354"/>
        <end position="1364"/>
    </location>
</feature>
<feature type="compositionally biased region" description="Basic and acidic residues" evidence="2">
    <location>
        <begin position="53"/>
        <end position="67"/>
    </location>
</feature>
<gene>
    <name evidence="3" type="ORF">SCF082_LOCUS12762</name>
</gene>
<proteinExistence type="predicted"/>
<dbReference type="Proteomes" id="UP001642464">
    <property type="component" value="Unassembled WGS sequence"/>
</dbReference>
<comment type="caution">
    <text evidence="3">The sequence shown here is derived from an EMBL/GenBank/DDBJ whole genome shotgun (WGS) entry which is preliminary data.</text>
</comment>